<dbReference type="Proteomes" id="UP000218334">
    <property type="component" value="Unassembled WGS sequence"/>
</dbReference>
<proteinExistence type="predicted"/>
<organism evidence="2 3">
    <name type="scientific">Armillaria solidipes</name>
    <dbReference type="NCBI Taxonomy" id="1076256"/>
    <lineage>
        <taxon>Eukaryota</taxon>
        <taxon>Fungi</taxon>
        <taxon>Dikarya</taxon>
        <taxon>Basidiomycota</taxon>
        <taxon>Agaricomycotina</taxon>
        <taxon>Agaricomycetes</taxon>
        <taxon>Agaricomycetidae</taxon>
        <taxon>Agaricales</taxon>
        <taxon>Marasmiineae</taxon>
        <taxon>Physalacriaceae</taxon>
        <taxon>Armillaria</taxon>
    </lineage>
</organism>
<feature type="compositionally biased region" description="Polar residues" evidence="1">
    <location>
        <begin position="602"/>
        <end position="614"/>
    </location>
</feature>
<evidence type="ECO:0000313" key="2">
    <source>
        <dbReference type="EMBL" id="PBK69080.1"/>
    </source>
</evidence>
<evidence type="ECO:0000313" key="3">
    <source>
        <dbReference type="Proteomes" id="UP000218334"/>
    </source>
</evidence>
<feature type="compositionally biased region" description="Basic and acidic residues" evidence="1">
    <location>
        <begin position="584"/>
        <end position="601"/>
    </location>
</feature>
<feature type="compositionally biased region" description="Basic and acidic residues" evidence="1">
    <location>
        <begin position="11"/>
        <end position="48"/>
    </location>
</feature>
<dbReference type="AlphaFoldDB" id="A0A2H3BHC1"/>
<protein>
    <submittedName>
        <fullName evidence="2">Uncharacterized protein</fullName>
    </submittedName>
</protein>
<feature type="region of interest" description="Disordered" evidence="1">
    <location>
        <begin position="311"/>
        <end position="388"/>
    </location>
</feature>
<dbReference type="EMBL" id="KZ293430">
    <property type="protein sequence ID" value="PBK69080.1"/>
    <property type="molecule type" value="Genomic_DNA"/>
</dbReference>
<name>A0A2H3BHC1_9AGAR</name>
<sequence length="739" mass="82863">MDAVEAVVRAWEGRKQESTQKLFGNDKQKQNDNVKERNLNSKDARKYLDPPTSVFPQKQVTSEPVAPIPDLNPYPPSSSPSIPVHFNAKGEFIFPHPTIPTPAQMIAPHSIRMCMRFGCGSILTPRNSADEDVFCARCRPLAAVGQFPKTVKPRRAFDVDVPITSMKRREVVGKSKDSPIVIPDDVTSAPMPDDLSYPEPEVTVRKDSEQAPIATPTVPTVVSIPEAPTIPRLPRPPLPKKKKTPPAPLRSCATPTCHGLIHASSSAHRCPPCVMKDWKNRIFGKGKERERKERVGIIVIPAKRKREAYQALEPAAPPTSVPSTPAPSLEKESISGWDSDLTDLSSSDEEALFEGVNRRRIDESGHSGDTTSEDDEPLSQATRQVRPPVQPVRLVIRIPPRSPEKVAAVSSPVASSSSTPGPPKKCAINACGALLDQEYTWKCCKACRKHHREYQRKRLGITKGTYNTDKDKISPSRSKPAIPSLPPGYRICTIRNCGTVIPPVEAYKWKMCKECRQRTKMQRRRRQEGAVEVAADKPHRREPRKPVYPEYASLLQLLNDYQQRIRGFFEAQAEWIIMKHRQENERGNDSRKDNGVDKHSSTADQQDIWSSRQENTTAKEGELFAFDGEYSVVAMDYAICDRQAAVIDFVGRLRGEIERVGGVAFDPKTRLVNLAYGGILTRYRCVHRIHVTLHDRTEKNDDVRIVKDMHGELEIAILPEYSHPLFPGQRTVARMRLMG</sequence>
<keyword evidence="3" id="KW-1185">Reference proteome</keyword>
<gene>
    <name evidence="2" type="ORF">ARMSODRAFT_957395</name>
</gene>
<reference evidence="3" key="1">
    <citation type="journal article" date="2017" name="Nat. Ecol. Evol.">
        <title>Genome expansion and lineage-specific genetic innovations in the forest pathogenic fungi Armillaria.</title>
        <authorList>
            <person name="Sipos G."/>
            <person name="Prasanna A.N."/>
            <person name="Walter M.C."/>
            <person name="O'Connor E."/>
            <person name="Balint B."/>
            <person name="Krizsan K."/>
            <person name="Kiss B."/>
            <person name="Hess J."/>
            <person name="Varga T."/>
            <person name="Slot J."/>
            <person name="Riley R."/>
            <person name="Boka B."/>
            <person name="Rigling D."/>
            <person name="Barry K."/>
            <person name="Lee J."/>
            <person name="Mihaltcheva S."/>
            <person name="LaButti K."/>
            <person name="Lipzen A."/>
            <person name="Waldron R."/>
            <person name="Moloney N.M."/>
            <person name="Sperisen C."/>
            <person name="Kredics L."/>
            <person name="Vagvoelgyi C."/>
            <person name="Patrignani A."/>
            <person name="Fitzpatrick D."/>
            <person name="Nagy I."/>
            <person name="Doyle S."/>
            <person name="Anderson J.B."/>
            <person name="Grigoriev I.V."/>
            <person name="Gueldener U."/>
            <person name="Muensterkoetter M."/>
            <person name="Nagy L.G."/>
        </authorList>
    </citation>
    <scope>NUCLEOTIDE SEQUENCE [LARGE SCALE GENOMIC DNA]</scope>
    <source>
        <strain evidence="3">28-4</strain>
    </source>
</reference>
<feature type="region of interest" description="Disordered" evidence="1">
    <location>
        <begin position="227"/>
        <end position="250"/>
    </location>
</feature>
<evidence type="ECO:0000256" key="1">
    <source>
        <dbReference type="SAM" id="MobiDB-lite"/>
    </source>
</evidence>
<feature type="compositionally biased region" description="Basic and acidic residues" evidence="1">
    <location>
        <begin position="356"/>
        <end position="366"/>
    </location>
</feature>
<feature type="region of interest" description="Disordered" evidence="1">
    <location>
        <begin position="1"/>
        <end position="66"/>
    </location>
</feature>
<feature type="region of interest" description="Disordered" evidence="1">
    <location>
        <begin position="584"/>
        <end position="614"/>
    </location>
</feature>
<feature type="region of interest" description="Disordered" evidence="1">
    <location>
        <begin position="174"/>
        <end position="195"/>
    </location>
</feature>
<accession>A0A2H3BHC1</accession>